<feature type="compositionally biased region" description="Polar residues" evidence="5">
    <location>
        <begin position="297"/>
        <end position="318"/>
    </location>
</feature>
<dbReference type="PROSITE" id="PS51821">
    <property type="entry name" value="VELVET"/>
    <property type="match status" value="1"/>
</dbReference>
<organism evidence="7 8">
    <name type="scientific">Cryptococcus neoformans Tu259-1</name>
    <dbReference type="NCBI Taxonomy" id="1230072"/>
    <lineage>
        <taxon>Eukaryota</taxon>
        <taxon>Fungi</taxon>
        <taxon>Dikarya</taxon>
        <taxon>Basidiomycota</taxon>
        <taxon>Agaricomycotina</taxon>
        <taxon>Tremellomycetes</taxon>
        <taxon>Tremellales</taxon>
        <taxon>Cryptococcaceae</taxon>
        <taxon>Cryptococcus</taxon>
        <taxon>Cryptococcus neoformans species complex</taxon>
    </lineage>
</organism>
<evidence type="ECO:0000256" key="1">
    <source>
        <dbReference type="ARBA" id="ARBA00004123"/>
    </source>
</evidence>
<gene>
    <name evidence="7" type="ORF">C361_00578</name>
</gene>
<proteinExistence type="predicted"/>
<dbReference type="GO" id="GO:0005634">
    <property type="term" value="C:nucleus"/>
    <property type="evidence" value="ECO:0007669"/>
    <property type="project" value="UniProtKB-SubCell"/>
</dbReference>
<keyword evidence="4" id="KW-0539">Nucleus</keyword>
<evidence type="ECO:0000259" key="6">
    <source>
        <dbReference type="PROSITE" id="PS51821"/>
    </source>
</evidence>
<feature type="compositionally biased region" description="Acidic residues" evidence="5">
    <location>
        <begin position="546"/>
        <end position="560"/>
    </location>
</feature>
<dbReference type="InterPro" id="IPR021740">
    <property type="entry name" value="Velvet"/>
</dbReference>
<keyword evidence="3" id="KW-0804">Transcription</keyword>
<dbReference type="PANTHER" id="PTHR33572">
    <property type="entry name" value="SPORE DEVELOPMENT REGULATOR VOSA"/>
    <property type="match status" value="1"/>
</dbReference>
<feature type="domain" description="Velvet" evidence="6">
    <location>
        <begin position="56"/>
        <end position="532"/>
    </location>
</feature>
<evidence type="ECO:0000256" key="5">
    <source>
        <dbReference type="SAM" id="MobiDB-lite"/>
    </source>
</evidence>
<dbReference type="Pfam" id="PF11754">
    <property type="entry name" value="Velvet"/>
    <property type="match status" value="1"/>
</dbReference>
<feature type="region of interest" description="Disordered" evidence="5">
    <location>
        <begin position="335"/>
        <end position="369"/>
    </location>
</feature>
<dbReference type="Proteomes" id="UP000199727">
    <property type="component" value="Unassembled WGS sequence"/>
</dbReference>
<reference evidence="7 8" key="1">
    <citation type="submission" date="2017-06" db="EMBL/GenBank/DDBJ databases">
        <title>Global population genomics of the pathogenic fungus Cryptococcus neoformans var. grubii.</title>
        <authorList>
            <person name="Cuomo C."/>
            <person name="Litvintseva A."/>
            <person name="Chen Y."/>
            <person name="Young S."/>
            <person name="Zeng Q."/>
            <person name="Chapman S."/>
            <person name="Gujja S."/>
            <person name="Saif S."/>
            <person name="Birren B."/>
        </authorList>
    </citation>
    <scope>NUCLEOTIDE SEQUENCE [LARGE SCALE GENOMIC DNA]</scope>
    <source>
        <strain evidence="7 8">Tu259-1</strain>
    </source>
</reference>
<evidence type="ECO:0000256" key="4">
    <source>
        <dbReference type="ARBA" id="ARBA00023242"/>
    </source>
</evidence>
<dbReference type="EMBL" id="AMKT01000010">
    <property type="protein sequence ID" value="OXG28925.1"/>
    <property type="molecule type" value="Genomic_DNA"/>
</dbReference>
<evidence type="ECO:0000256" key="3">
    <source>
        <dbReference type="ARBA" id="ARBA00023163"/>
    </source>
</evidence>
<name>A0A854QLI2_CRYNE</name>
<comment type="caution">
    <text evidence="7">The sequence shown here is derived from an EMBL/GenBank/DDBJ whole genome shotgun (WGS) entry which is preliminary data.</text>
</comment>
<evidence type="ECO:0000256" key="2">
    <source>
        <dbReference type="ARBA" id="ARBA00023015"/>
    </source>
</evidence>
<dbReference type="OrthoDB" id="1746739at2759"/>
<feature type="compositionally biased region" description="Low complexity" evidence="5">
    <location>
        <begin position="280"/>
        <end position="296"/>
    </location>
</feature>
<feature type="region of interest" description="Disordered" evidence="5">
    <location>
        <begin position="261"/>
        <end position="318"/>
    </location>
</feature>
<accession>A0A854QLI2</accession>
<feature type="compositionally biased region" description="Polar residues" evidence="5">
    <location>
        <begin position="193"/>
        <end position="206"/>
    </location>
</feature>
<dbReference type="AlphaFoldDB" id="A0A854QLI2"/>
<keyword evidence="2" id="KW-0805">Transcription regulation</keyword>
<feature type="region of interest" description="Disordered" evidence="5">
    <location>
        <begin position="152"/>
        <end position="238"/>
    </location>
</feature>
<dbReference type="PANTHER" id="PTHR33572:SF3">
    <property type="entry name" value="VELVET COMPLEX SUBUNIT B"/>
    <property type="match status" value="1"/>
</dbReference>
<protein>
    <recommendedName>
        <fullName evidence="6">Velvet domain-containing protein</fullName>
    </recommendedName>
</protein>
<comment type="subcellular location">
    <subcellularLocation>
        <location evidence="1">Nucleus</location>
    </subcellularLocation>
</comment>
<feature type="region of interest" description="Disordered" evidence="5">
    <location>
        <begin position="18"/>
        <end position="47"/>
    </location>
</feature>
<evidence type="ECO:0000313" key="7">
    <source>
        <dbReference type="EMBL" id="OXG28925.1"/>
    </source>
</evidence>
<feature type="region of interest" description="Disordered" evidence="5">
    <location>
        <begin position="533"/>
        <end position="560"/>
    </location>
</feature>
<sequence length="560" mass="61710">MFPSTGKDLMLLETACPTSPLPTKKRKRMDQTSSHLLPTNHELPVDMPNMASKTGREGWTYHLEILQEPLRARACGFGNKDRRPLTPPPIIRLWIQDALGNQVDPNIVDSNAIILQVDLCSADGLEGRNVVRHPVGPGNVPAVVSLDENVRSGHLDPSALPSTPAAVSEQPYSDPSMDHSSWSKHYSSDSSDRTTPGWTYQDTFASSPRIAGTHPSIARRVRTPTRPSTAPSLRPPAWSVDVSQRPLYDEALPPISALAEDIRDPSGRSSFPDPHSNMQRPTSSSSLRSRPHTSYSTDLSTAPTDYSFGRPTTTSSTASWHLSADSEYKGFALESQAAERSKPGHRPKSNDSKVPMLSAETQTTSPGSFLPASFSDRFTLHDSPQLPHSYHNCHYRSNVASVKDWDSLHIPDLDTMKETRYVVPASAASTLVLVGKRHTPCNKLKDEHGRLGLFFFATDLGVRTEGRFCLRMKIMDLSLFSRAPNPGDSTPVLAETTSQPIEVYSAKRFPGVIPTTKLTRLFAAQGIKLAVRESHKQKHRNKESVDMDVQDEIEEDEGGQ</sequence>
<dbReference type="InterPro" id="IPR037525">
    <property type="entry name" value="Velvet_dom"/>
</dbReference>
<dbReference type="InterPro" id="IPR038491">
    <property type="entry name" value="Velvet_dom_sf"/>
</dbReference>
<dbReference type="Gene3D" id="2.60.40.3960">
    <property type="entry name" value="Velvet domain"/>
    <property type="match status" value="2"/>
</dbReference>
<evidence type="ECO:0000313" key="8">
    <source>
        <dbReference type="Proteomes" id="UP000199727"/>
    </source>
</evidence>